<dbReference type="Pfam" id="PF07690">
    <property type="entry name" value="MFS_1"/>
    <property type="match status" value="1"/>
</dbReference>
<dbReference type="PANTHER" id="PTHR23504:SF15">
    <property type="entry name" value="MAJOR FACILITATOR SUPERFAMILY (MFS) PROFILE DOMAIN-CONTAINING PROTEIN"/>
    <property type="match status" value="1"/>
</dbReference>
<evidence type="ECO:0000256" key="7">
    <source>
        <dbReference type="SAM" id="Phobius"/>
    </source>
</evidence>
<accession>A0ABD3P169</accession>
<evidence type="ECO:0000256" key="3">
    <source>
        <dbReference type="ARBA" id="ARBA00022692"/>
    </source>
</evidence>
<feature type="transmembrane region" description="Helical" evidence="7">
    <location>
        <begin position="235"/>
        <end position="252"/>
    </location>
</feature>
<feature type="transmembrane region" description="Helical" evidence="7">
    <location>
        <begin position="94"/>
        <end position="112"/>
    </location>
</feature>
<evidence type="ECO:0000256" key="1">
    <source>
        <dbReference type="ARBA" id="ARBA00004141"/>
    </source>
</evidence>
<evidence type="ECO:0000259" key="8">
    <source>
        <dbReference type="PROSITE" id="PS50850"/>
    </source>
</evidence>
<keyword evidence="5 7" id="KW-0472">Membrane</keyword>
<dbReference type="PANTHER" id="PTHR23504">
    <property type="entry name" value="MAJOR FACILITATOR SUPERFAMILY DOMAIN-CONTAINING PROTEIN 10"/>
    <property type="match status" value="1"/>
</dbReference>
<feature type="transmembrane region" description="Helical" evidence="7">
    <location>
        <begin position="21"/>
        <end position="39"/>
    </location>
</feature>
<dbReference type="PROSITE" id="PS50850">
    <property type="entry name" value="MFS"/>
    <property type="match status" value="1"/>
</dbReference>
<proteinExistence type="predicted"/>
<dbReference type="Proteomes" id="UP001530315">
    <property type="component" value="Unassembled WGS sequence"/>
</dbReference>
<dbReference type="InterPro" id="IPR020846">
    <property type="entry name" value="MFS_dom"/>
</dbReference>
<evidence type="ECO:0000313" key="10">
    <source>
        <dbReference type="Proteomes" id="UP001530315"/>
    </source>
</evidence>
<dbReference type="AlphaFoldDB" id="A0ABD3P169"/>
<evidence type="ECO:0000256" key="6">
    <source>
        <dbReference type="SAM" id="MobiDB-lite"/>
    </source>
</evidence>
<organism evidence="9 10">
    <name type="scientific">Stephanodiscus triporus</name>
    <dbReference type="NCBI Taxonomy" id="2934178"/>
    <lineage>
        <taxon>Eukaryota</taxon>
        <taxon>Sar</taxon>
        <taxon>Stramenopiles</taxon>
        <taxon>Ochrophyta</taxon>
        <taxon>Bacillariophyta</taxon>
        <taxon>Coscinodiscophyceae</taxon>
        <taxon>Thalassiosirophycidae</taxon>
        <taxon>Stephanodiscales</taxon>
        <taxon>Stephanodiscaceae</taxon>
        <taxon>Stephanodiscus</taxon>
    </lineage>
</organism>
<feature type="transmembrane region" description="Helical" evidence="7">
    <location>
        <begin position="124"/>
        <end position="149"/>
    </location>
</feature>
<dbReference type="GO" id="GO:0016020">
    <property type="term" value="C:membrane"/>
    <property type="evidence" value="ECO:0007669"/>
    <property type="project" value="UniProtKB-SubCell"/>
</dbReference>
<dbReference type="InterPro" id="IPR011701">
    <property type="entry name" value="MFS"/>
</dbReference>
<dbReference type="SUPFAM" id="SSF103473">
    <property type="entry name" value="MFS general substrate transporter"/>
    <property type="match status" value="1"/>
</dbReference>
<protein>
    <recommendedName>
        <fullName evidence="8">Major facilitator superfamily (MFS) profile domain-containing protein</fullName>
    </recommendedName>
</protein>
<feature type="transmembrane region" description="Helical" evidence="7">
    <location>
        <begin position="161"/>
        <end position="181"/>
    </location>
</feature>
<dbReference type="EMBL" id="JALLAZ020001083">
    <property type="protein sequence ID" value="KAL3781101.1"/>
    <property type="molecule type" value="Genomic_DNA"/>
</dbReference>
<dbReference type="InterPro" id="IPR036259">
    <property type="entry name" value="MFS_trans_sf"/>
</dbReference>
<feature type="transmembrane region" description="Helical" evidence="7">
    <location>
        <begin position="392"/>
        <end position="413"/>
    </location>
</feature>
<name>A0ABD3P169_9STRA</name>
<keyword evidence="3 7" id="KW-0812">Transmembrane</keyword>
<sequence>MPTPSSTTATDVRRRRRNIHFVALSTSALLTFAVAGNSLSLGKSSSPTAARPGRRGVVRHATPNLQSDVLGDHPHHPSDARGGASSRPFFDRDLSVPAVLLAGFLNLLGFTMTSPIQPALGRHFSLPIGASFGSLSSAYPLGMMLGILLWPSLSDVLGRKIVLSFTLAGSGLGLMLQSWGIRRCWTLEQFLAARVLTGCFAGNGPISKAYLADRGSEGYRRDLSKYLAWKDASSTLAFIVGPTLGGLVYQIFGGSGVVDESNRISIVILFSAIASVFAAVSVSIFVNNKGSGDKLAKTAALSADKEHAEGHAMDEEKVVSCPLGSTLWTGVASVACVSALYHAADSTFFAFFPSLLQNRLNFDTQAVGMAFTSFAVVSFTMSAFVSSRFMKAFGPVAACTAGLGAVGTGLWTLGYAASLPAGMNVGITTALILGASALYYVGVPLYGPSVPSMLLQCVPSQKRGAVMGFDGAVNTVARIVSPLIIGEIHRVKGAGACFKVAGSCAYAAVSVALFRRWLVLRKMFGKSSNAYLE</sequence>
<evidence type="ECO:0000313" key="9">
    <source>
        <dbReference type="EMBL" id="KAL3781101.1"/>
    </source>
</evidence>
<keyword evidence="4 7" id="KW-1133">Transmembrane helix</keyword>
<feature type="transmembrane region" description="Helical" evidence="7">
    <location>
        <begin position="364"/>
        <end position="385"/>
    </location>
</feature>
<feature type="domain" description="Major facilitator superfamily (MFS) profile" evidence="8">
    <location>
        <begin position="95"/>
        <end position="533"/>
    </location>
</feature>
<evidence type="ECO:0000256" key="5">
    <source>
        <dbReference type="ARBA" id="ARBA00023136"/>
    </source>
</evidence>
<feature type="transmembrane region" description="Helical" evidence="7">
    <location>
        <begin position="323"/>
        <end position="344"/>
    </location>
</feature>
<feature type="transmembrane region" description="Helical" evidence="7">
    <location>
        <begin position="264"/>
        <end position="286"/>
    </location>
</feature>
<evidence type="ECO:0000256" key="4">
    <source>
        <dbReference type="ARBA" id="ARBA00022989"/>
    </source>
</evidence>
<feature type="compositionally biased region" description="Basic and acidic residues" evidence="6">
    <location>
        <begin position="70"/>
        <end position="79"/>
    </location>
</feature>
<evidence type="ECO:0000256" key="2">
    <source>
        <dbReference type="ARBA" id="ARBA00022448"/>
    </source>
</evidence>
<reference evidence="9 10" key="1">
    <citation type="submission" date="2024-10" db="EMBL/GenBank/DDBJ databases">
        <title>Updated reference genomes for cyclostephanoid diatoms.</title>
        <authorList>
            <person name="Roberts W.R."/>
            <person name="Alverson A.J."/>
        </authorList>
    </citation>
    <scope>NUCLEOTIDE SEQUENCE [LARGE SCALE GENOMIC DNA]</scope>
    <source>
        <strain evidence="9 10">AJA276-08</strain>
    </source>
</reference>
<feature type="region of interest" description="Disordered" evidence="6">
    <location>
        <begin position="64"/>
        <end position="84"/>
    </location>
</feature>
<comment type="subcellular location">
    <subcellularLocation>
        <location evidence="1">Membrane</location>
        <topology evidence="1">Multi-pass membrane protein</topology>
    </subcellularLocation>
</comment>
<gene>
    <name evidence="9" type="ORF">ACHAW5_005008</name>
</gene>
<feature type="transmembrane region" description="Helical" evidence="7">
    <location>
        <begin position="425"/>
        <end position="446"/>
    </location>
</feature>
<keyword evidence="10" id="KW-1185">Reference proteome</keyword>
<dbReference type="Gene3D" id="1.20.1250.20">
    <property type="entry name" value="MFS general substrate transporter like domains"/>
    <property type="match status" value="1"/>
</dbReference>
<keyword evidence="2" id="KW-0813">Transport</keyword>
<comment type="caution">
    <text evidence="9">The sequence shown here is derived from an EMBL/GenBank/DDBJ whole genome shotgun (WGS) entry which is preliminary data.</text>
</comment>